<feature type="domain" description="B box-type" evidence="8">
    <location>
        <begin position="92"/>
        <end position="133"/>
    </location>
</feature>
<evidence type="ECO:0000313" key="10">
    <source>
        <dbReference type="Ensembl" id="ENSSPUP00000008765.1"/>
    </source>
</evidence>
<dbReference type="PROSITE" id="PS50188">
    <property type="entry name" value="B302_SPRY"/>
    <property type="match status" value="1"/>
</dbReference>
<dbReference type="Proteomes" id="UP000694392">
    <property type="component" value="Unplaced"/>
</dbReference>
<dbReference type="InterPro" id="IPR001870">
    <property type="entry name" value="B30.2/SPRY"/>
</dbReference>
<feature type="domain" description="RING-type" evidence="7">
    <location>
        <begin position="19"/>
        <end position="60"/>
    </location>
</feature>
<dbReference type="SUPFAM" id="SSF49899">
    <property type="entry name" value="Concanavalin A-like lectins/glucanases"/>
    <property type="match status" value="1"/>
</dbReference>
<dbReference type="FunFam" id="2.60.120.920:FF:000004">
    <property type="entry name" value="Butyrophilin subfamily 1 member A1"/>
    <property type="match status" value="1"/>
</dbReference>
<dbReference type="InterPro" id="IPR006574">
    <property type="entry name" value="PRY"/>
</dbReference>
<dbReference type="Pfam" id="PF00622">
    <property type="entry name" value="SPRY"/>
    <property type="match status" value="1"/>
</dbReference>
<dbReference type="InterPro" id="IPR003879">
    <property type="entry name" value="Butyrophylin_SPRY"/>
</dbReference>
<dbReference type="InterPro" id="IPR003877">
    <property type="entry name" value="SPRY_dom"/>
</dbReference>
<evidence type="ECO:0000259" key="9">
    <source>
        <dbReference type="PROSITE" id="PS50188"/>
    </source>
</evidence>
<dbReference type="Gene3D" id="3.30.40.10">
    <property type="entry name" value="Zinc/RING finger domain, C3HC4 (zinc finger)"/>
    <property type="match status" value="1"/>
</dbReference>
<dbReference type="GeneTree" id="ENSGT01030000234669"/>
<dbReference type="InterPro" id="IPR000315">
    <property type="entry name" value="Znf_B-box"/>
</dbReference>
<dbReference type="CDD" id="cd16594">
    <property type="entry name" value="RING-HC_TRIM7-like_C-IV"/>
    <property type="match status" value="1"/>
</dbReference>
<dbReference type="Pfam" id="PF15227">
    <property type="entry name" value="zf-C3HC4_4"/>
    <property type="match status" value="1"/>
</dbReference>
<name>A0A8D0GP36_SPHPU</name>
<dbReference type="PROSITE" id="PS50119">
    <property type="entry name" value="ZF_BBOX"/>
    <property type="match status" value="1"/>
</dbReference>
<evidence type="ECO:0000313" key="11">
    <source>
        <dbReference type="Proteomes" id="UP000694392"/>
    </source>
</evidence>
<evidence type="ECO:0000256" key="2">
    <source>
        <dbReference type="ARBA" id="ARBA00022723"/>
    </source>
</evidence>
<evidence type="ECO:0000256" key="4">
    <source>
        <dbReference type="ARBA" id="ARBA00022833"/>
    </source>
</evidence>
<organism evidence="10 11">
    <name type="scientific">Sphenodon punctatus</name>
    <name type="common">Tuatara</name>
    <name type="synonym">Hatteria punctata</name>
    <dbReference type="NCBI Taxonomy" id="8508"/>
    <lineage>
        <taxon>Eukaryota</taxon>
        <taxon>Metazoa</taxon>
        <taxon>Chordata</taxon>
        <taxon>Craniata</taxon>
        <taxon>Vertebrata</taxon>
        <taxon>Euteleostomi</taxon>
        <taxon>Lepidosauria</taxon>
        <taxon>Sphenodontia</taxon>
        <taxon>Sphenodontidae</taxon>
        <taxon>Sphenodon</taxon>
    </lineage>
</organism>
<dbReference type="CDD" id="cd12888">
    <property type="entry name" value="SPRY_PRY_TRIM7_like"/>
    <property type="match status" value="1"/>
</dbReference>
<dbReference type="SMART" id="SM00589">
    <property type="entry name" value="PRY"/>
    <property type="match status" value="1"/>
</dbReference>
<keyword evidence="11" id="KW-1185">Reference proteome</keyword>
<dbReference type="InterPro" id="IPR013083">
    <property type="entry name" value="Znf_RING/FYVE/PHD"/>
</dbReference>
<dbReference type="SUPFAM" id="SSF57845">
    <property type="entry name" value="B-box zinc-binding domain"/>
    <property type="match status" value="1"/>
</dbReference>
<evidence type="ECO:0000256" key="3">
    <source>
        <dbReference type="ARBA" id="ARBA00022771"/>
    </source>
</evidence>
<evidence type="ECO:0000256" key="1">
    <source>
        <dbReference type="ARBA" id="ARBA00009651"/>
    </source>
</evidence>
<comment type="function">
    <text evidence="5">Neurotoxin that produces dose-dependent hypolocomotion and hyperalgesia in mice. May directly act on the central nervous system, as it is 6500-fold more potent when administered intracerebroventricularly than intraperitoneal.</text>
</comment>
<dbReference type="SMART" id="SM00449">
    <property type="entry name" value="SPRY"/>
    <property type="match status" value="1"/>
</dbReference>
<reference evidence="10" key="1">
    <citation type="submission" date="2025-08" db="UniProtKB">
        <authorList>
            <consortium name="Ensembl"/>
        </authorList>
    </citation>
    <scope>IDENTIFICATION</scope>
</reference>
<dbReference type="Gene3D" id="3.30.160.60">
    <property type="entry name" value="Classic Zinc Finger"/>
    <property type="match status" value="1"/>
</dbReference>
<dbReference type="SMART" id="SM00184">
    <property type="entry name" value="RING"/>
    <property type="match status" value="1"/>
</dbReference>
<dbReference type="Pfam" id="PF00643">
    <property type="entry name" value="zf-B_box"/>
    <property type="match status" value="1"/>
</dbReference>
<dbReference type="InterPro" id="IPR043136">
    <property type="entry name" value="B30.2/SPRY_sf"/>
</dbReference>
<dbReference type="InterPro" id="IPR013320">
    <property type="entry name" value="ConA-like_dom_sf"/>
</dbReference>
<dbReference type="SMART" id="SM00336">
    <property type="entry name" value="BBOX"/>
    <property type="match status" value="1"/>
</dbReference>
<reference evidence="10" key="2">
    <citation type="submission" date="2025-09" db="UniProtKB">
        <authorList>
            <consortium name="Ensembl"/>
        </authorList>
    </citation>
    <scope>IDENTIFICATION</scope>
</reference>
<dbReference type="PANTHER" id="PTHR24103">
    <property type="entry name" value="E3 UBIQUITIN-PROTEIN LIGASE TRIM"/>
    <property type="match status" value="1"/>
</dbReference>
<evidence type="ECO:0000256" key="6">
    <source>
        <dbReference type="PROSITE-ProRule" id="PRU00024"/>
    </source>
</evidence>
<dbReference type="Ensembl" id="ENSSPUT00000009349.1">
    <property type="protein sequence ID" value="ENSSPUP00000008765.1"/>
    <property type="gene ID" value="ENSSPUG00000006818.1"/>
</dbReference>
<dbReference type="PROSITE" id="PS00518">
    <property type="entry name" value="ZF_RING_1"/>
    <property type="match status" value="1"/>
</dbReference>
<dbReference type="OMA" id="CRFDKEP"/>
<dbReference type="Gene3D" id="2.60.120.920">
    <property type="match status" value="1"/>
</dbReference>
<keyword evidence="4" id="KW-0862">Zinc</keyword>
<accession>A0A8D0GP36</accession>
<dbReference type="Pfam" id="PF13765">
    <property type="entry name" value="PRY"/>
    <property type="match status" value="1"/>
</dbReference>
<dbReference type="PRINTS" id="PR01407">
    <property type="entry name" value="BUTYPHLNCDUF"/>
</dbReference>
<dbReference type="SUPFAM" id="SSF57850">
    <property type="entry name" value="RING/U-box"/>
    <property type="match status" value="1"/>
</dbReference>
<feature type="domain" description="B30.2/SPRY" evidence="9">
    <location>
        <begin position="294"/>
        <end position="483"/>
    </location>
</feature>
<keyword evidence="3 6" id="KW-0863">Zinc-finger</keyword>
<dbReference type="InterPro" id="IPR050143">
    <property type="entry name" value="TRIM/RBCC"/>
</dbReference>
<protein>
    <submittedName>
        <fullName evidence="10">Uncharacterized protein</fullName>
    </submittedName>
</protein>
<comment type="similarity">
    <text evidence="1">Belongs to the ohanin/vespryn family.</text>
</comment>
<dbReference type="InterPro" id="IPR001841">
    <property type="entry name" value="Znf_RING"/>
</dbReference>
<proteinExistence type="inferred from homology"/>
<keyword evidence="2" id="KW-0479">Metal-binding</keyword>
<evidence type="ECO:0000259" key="7">
    <source>
        <dbReference type="PROSITE" id="PS50089"/>
    </source>
</evidence>
<dbReference type="InterPro" id="IPR017907">
    <property type="entry name" value="Znf_RING_CS"/>
</dbReference>
<dbReference type="AlphaFoldDB" id="A0A8D0GP36"/>
<evidence type="ECO:0000256" key="5">
    <source>
        <dbReference type="ARBA" id="ARBA00034460"/>
    </source>
</evidence>
<evidence type="ECO:0000259" key="8">
    <source>
        <dbReference type="PROSITE" id="PS50119"/>
    </source>
</evidence>
<dbReference type="PROSITE" id="PS50089">
    <property type="entry name" value="ZF_RING_2"/>
    <property type="match status" value="1"/>
</dbReference>
<dbReference type="GO" id="GO:0008270">
    <property type="term" value="F:zinc ion binding"/>
    <property type="evidence" value="ECO:0007669"/>
    <property type="project" value="UniProtKB-KW"/>
</dbReference>
<sequence length="483" mass="54662">MAAAPAFHPIDSLQEETSCSICLEYFESPVCIHCGHNFCRACIARYWEGAGAEVSCPKCRETARQRILRPNRELANIVEIAKRLEAEKGAGGGERVCERHRQPLTLFCEEEQTPICPACAGATAHRAHPTLPLDRAARDYKEQIQSWLRTLKEETEKLQGWKLAGEERSQEYLEMLDTEGQKIVFDFEQLHQFLEKQKHLFLAQLGELHQDIEKGQKENVAKLSEEISRLSDLIMELEGKCQQPANEFLQDIGSTLNRCKEQRQQPLGISPELEKRVGDFTQKNIGLAETLKKLQDMLLHDLEKEGGTSLTKENVTLDPDTANSILILSCDLKTVKGGVTWQCLPNNPQRFDPEPCVLGCEGFTSGKHYWDVEVRAGGMCWALGVARESVRRKGGIIFSPEEGIWALGRLGGQYQALASPVTFLSLNCSPTKIQVYLDYEEGWVSFFDADNQVPIFSFPQTTFREKIFPFFWVLRSSQLQLCF</sequence>